<evidence type="ECO:0000313" key="9">
    <source>
        <dbReference type="EMBL" id="GAC48456.1"/>
    </source>
</evidence>
<evidence type="ECO:0000256" key="3">
    <source>
        <dbReference type="ARBA" id="ARBA00022573"/>
    </source>
</evidence>
<evidence type="ECO:0000256" key="1">
    <source>
        <dbReference type="ARBA" id="ARBA00004953"/>
    </source>
</evidence>
<accession>L7KJ15</accession>
<dbReference type="PANTHER" id="PTHR45790:SF4">
    <property type="entry name" value="COBALT-PRECORRIN-4 C(11)-METHYLTRANSFERASE"/>
    <property type="match status" value="1"/>
</dbReference>
<reference evidence="9 10" key="1">
    <citation type="submission" date="2012-12" db="EMBL/GenBank/DDBJ databases">
        <title>Whole genome shotgun sequence of Gordonia aichiensis NBRC 108223.</title>
        <authorList>
            <person name="Isaki-Nakamura S."/>
            <person name="Hosoyama A."/>
            <person name="Tsuchikane K."/>
            <person name="Ando Y."/>
            <person name="Baba S."/>
            <person name="Ohji S."/>
            <person name="Hamada M."/>
            <person name="Tamura T."/>
            <person name="Yamazoe A."/>
            <person name="Yamazaki S."/>
            <person name="Fujita N."/>
        </authorList>
    </citation>
    <scope>NUCLEOTIDE SEQUENCE [LARGE SCALE GENOMIC DNA]</scope>
    <source>
        <strain evidence="9 10">NBRC 108223</strain>
    </source>
</reference>
<dbReference type="EMBL" id="BANR01000005">
    <property type="protein sequence ID" value="GAC48456.1"/>
    <property type="molecule type" value="Genomic_DNA"/>
</dbReference>
<evidence type="ECO:0000256" key="2">
    <source>
        <dbReference type="ARBA" id="ARBA00005879"/>
    </source>
</evidence>
<dbReference type="RefSeq" id="WP_005173665.1">
    <property type="nucleotide sequence ID" value="NZ_BANR01000005.1"/>
</dbReference>
<dbReference type="PROSITE" id="PS00840">
    <property type="entry name" value="SUMT_2"/>
    <property type="match status" value="1"/>
</dbReference>
<dbReference type="STRING" id="1220583.GOACH_05_03250"/>
<dbReference type="InterPro" id="IPR035996">
    <property type="entry name" value="4pyrrol_Methylase_sf"/>
</dbReference>
<comment type="pathway">
    <text evidence="1">Cofactor biosynthesis; adenosylcobalamin biosynthesis.</text>
</comment>
<dbReference type="eggNOG" id="COG2875">
    <property type="taxonomic scope" value="Bacteria"/>
</dbReference>
<evidence type="ECO:0000313" key="10">
    <source>
        <dbReference type="Proteomes" id="UP000010988"/>
    </source>
</evidence>
<organism evidence="9 10">
    <name type="scientific">Gordonia aichiensis NBRC 108223</name>
    <dbReference type="NCBI Taxonomy" id="1220583"/>
    <lineage>
        <taxon>Bacteria</taxon>
        <taxon>Bacillati</taxon>
        <taxon>Actinomycetota</taxon>
        <taxon>Actinomycetes</taxon>
        <taxon>Mycobacteriales</taxon>
        <taxon>Gordoniaceae</taxon>
        <taxon>Gordonia</taxon>
    </lineage>
</organism>
<dbReference type="PANTHER" id="PTHR45790">
    <property type="entry name" value="SIROHEME SYNTHASE-RELATED"/>
    <property type="match status" value="1"/>
</dbReference>
<dbReference type="GO" id="GO:0009236">
    <property type="term" value="P:cobalamin biosynthetic process"/>
    <property type="evidence" value="ECO:0007669"/>
    <property type="project" value="UniProtKB-UniPathway"/>
</dbReference>
<comment type="similarity">
    <text evidence="2 7">Belongs to the precorrin methyltransferase family.</text>
</comment>
<name>L7KJ15_9ACTN</name>
<dbReference type="PROSITE" id="PS00839">
    <property type="entry name" value="SUMT_1"/>
    <property type="match status" value="1"/>
</dbReference>
<dbReference type="AlphaFoldDB" id="L7KJ15"/>
<dbReference type="InterPro" id="IPR006362">
    <property type="entry name" value="Cbl_synth_CobM/CibF"/>
</dbReference>
<evidence type="ECO:0000256" key="4">
    <source>
        <dbReference type="ARBA" id="ARBA00022603"/>
    </source>
</evidence>
<dbReference type="Proteomes" id="UP000010988">
    <property type="component" value="Unassembled WGS sequence"/>
</dbReference>
<keyword evidence="4 7" id="KW-0489">Methyltransferase</keyword>
<sequence>MTVYFIGAGPGAADLITVRGARTLGNCATCLYAGSLVPQQLLELCPPDATLIDTARMPLEEIITHIAAADAAGGDVARLHSGDISLYSAFTEQRRELTRRGIDVEIVPGVPAFAAAAAALDTELTVPGIGQSLLITRVSTLSTDMPPGEELARLAQTGVTLALHLAAHRAAEIVDAIAAHYGAECPTATVAFASRADQVVLRCPLSELPQQLADHGIRRTAVIFVGRVLDPSSTTPTDSYLYSQARMTKLRSGAHDDSPSTS</sequence>
<dbReference type="UniPathway" id="UPA00148"/>
<keyword evidence="5 7" id="KW-0808">Transferase</keyword>
<gene>
    <name evidence="9" type="primary">cobM</name>
    <name evidence="9" type="ORF">GOACH_05_03250</name>
</gene>
<evidence type="ECO:0000256" key="6">
    <source>
        <dbReference type="ARBA" id="ARBA00022691"/>
    </source>
</evidence>
<evidence type="ECO:0000259" key="8">
    <source>
        <dbReference type="Pfam" id="PF00590"/>
    </source>
</evidence>
<dbReference type="Pfam" id="PF00590">
    <property type="entry name" value="TP_methylase"/>
    <property type="match status" value="1"/>
</dbReference>
<dbReference type="InterPro" id="IPR003043">
    <property type="entry name" value="Uropor_MeTrfase_CS"/>
</dbReference>
<keyword evidence="10" id="KW-1185">Reference proteome</keyword>
<dbReference type="InterPro" id="IPR000878">
    <property type="entry name" value="4pyrrol_Mease"/>
</dbReference>
<feature type="domain" description="Tetrapyrrole methylase" evidence="8">
    <location>
        <begin position="2"/>
        <end position="208"/>
    </location>
</feature>
<dbReference type="InterPro" id="IPR014777">
    <property type="entry name" value="4pyrrole_Mease_sub1"/>
</dbReference>
<comment type="caution">
    <text evidence="9">The sequence shown here is derived from an EMBL/GenBank/DDBJ whole genome shotgun (WGS) entry which is preliminary data.</text>
</comment>
<dbReference type="Gene3D" id="3.40.1010.10">
    <property type="entry name" value="Cobalt-precorrin-4 Transmethylase, Domain 1"/>
    <property type="match status" value="1"/>
</dbReference>
<protein>
    <submittedName>
        <fullName evidence="9">Precorrin-4 C11-methyltransferase</fullName>
    </submittedName>
</protein>
<dbReference type="Gene3D" id="3.30.950.10">
    <property type="entry name" value="Methyltransferase, Cobalt-precorrin-4 Transmethylase, Domain 2"/>
    <property type="match status" value="1"/>
</dbReference>
<keyword evidence="3" id="KW-0169">Cobalamin biosynthesis</keyword>
<dbReference type="SUPFAM" id="SSF53790">
    <property type="entry name" value="Tetrapyrrole methylase"/>
    <property type="match status" value="1"/>
</dbReference>
<dbReference type="CDD" id="cd11641">
    <property type="entry name" value="Precorrin-4_C11-MT"/>
    <property type="match status" value="1"/>
</dbReference>
<evidence type="ECO:0000256" key="7">
    <source>
        <dbReference type="RuleBase" id="RU003960"/>
    </source>
</evidence>
<dbReference type="GO" id="GO:0032259">
    <property type="term" value="P:methylation"/>
    <property type="evidence" value="ECO:0007669"/>
    <property type="project" value="UniProtKB-KW"/>
</dbReference>
<dbReference type="InterPro" id="IPR050161">
    <property type="entry name" value="Siro_Cobalamin_biosynth"/>
</dbReference>
<dbReference type="InterPro" id="IPR014776">
    <property type="entry name" value="4pyrrole_Mease_sub2"/>
</dbReference>
<dbReference type="GO" id="GO:0046026">
    <property type="term" value="F:precorrin-4 C11-methyltransferase activity"/>
    <property type="evidence" value="ECO:0007669"/>
    <property type="project" value="InterPro"/>
</dbReference>
<evidence type="ECO:0000256" key="5">
    <source>
        <dbReference type="ARBA" id="ARBA00022679"/>
    </source>
</evidence>
<dbReference type="OrthoDB" id="9815856at2"/>
<keyword evidence="6" id="KW-0949">S-adenosyl-L-methionine</keyword>
<proteinExistence type="inferred from homology"/>